<keyword evidence="1" id="KW-0802">TPR repeat</keyword>
<dbReference type="Proteomes" id="UP000233551">
    <property type="component" value="Unassembled WGS sequence"/>
</dbReference>
<dbReference type="InterPro" id="IPR019734">
    <property type="entry name" value="TPR_rpt"/>
</dbReference>
<evidence type="ECO:0000313" key="3">
    <source>
        <dbReference type="EMBL" id="PKI42763.1"/>
    </source>
</evidence>
<evidence type="ECO:0000256" key="2">
    <source>
        <dbReference type="SAM" id="MobiDB-lite"/>
    </source>
</evidence>
<organism evidence="3 4">
    <name type="scientific">Punica granatum</name>
    <name type="common">Pomegranate</name>
    <dbReference type="NCBI Taxonomy" id="22663"/>
    <lineage>
        <taxon>Eukaryota</taxon>
        <taxon>Viridiplantae</taxon>
        <taxon>Streptophyta</taxon>
        <taxon>Embryophyta</taxon>
        <taxon>Tracheophyta</taxon>
        <taxon>Spermatophyta</taxon>
        <taxon>Magnoliopsida</taxon>
        <taxon>eudicotyledons</taxon>
        <taxon>Gunneridae</taxon>
        <taxon>Pentapetalae</taxon>
        <taxon>rosids</taxon>
        <taxon>malvids</taxon>
        <taxon>Myrtales</taxon>
        <taxon>Lythraceae</taxon>
        <taxon>Punica</taxon>
    </lineage>
</organism>
<dbReference type="EMBL" id="PGOL01003135">
    <property type="protein sequence ID" value="PKI42763.1"/>
    <property type="molecule type" value="Genomic_DNA"/>
</dbReference>
<accession>A0A2I0IG45</accession>
<dbReference type="Pfam" id="PF00515">
    <property type="entry name" value="TPR_1"/>
    <property type="match status" value="1"/>
</dbReference>
<feature type="region of interest" description="Disordered" evidence="2">
    <location>
        <begin position="48"/>
        <end position="138"/>
    </location>
</feature>
<dbReference type="GO" id="GO:0005737">
    <property type="term" value="C:cytoplasm"/>
    <property type="evidence" value="ECO:0007669"/>
    <property type="project" value="TreeGrafter"/>
</dbReference>
<name>A0A2I0IG45_PUNGR</name>
<protein>
    <submittedName>
        <fullName evidence="3">Uncharacterized protein</fullName>
    </submittedName>
</protein>
<dbReference type="InterPro" id="IPR011990">
    <property type="entry name" value="TPR-like_helical_dom_sf"/>
</dbReference>
<dbReference type="STRING" id="22663.A0A2I0IG45"/>
<dbReference type="SUPFAM" id="SSF48452">
    <property type="entry name" value="TPR-like"/>
    <property type="match status" value="3"/>
</dbReference>
<dbReference type="SMART" id="SM00028">
    <property type="entry name" value="TPR"/>
    <property type="match status" value="7"/>
</dbReference>
<dbReference type="InterPro" id="IPR044534">
    <property type="entry name" value="TTL1-4"/>
</dbReference>
<evidence type="ECO:0000256" key="1">
    <source>
        <dbReference type="PROSITE-ProRule" id="PRU00339"/>
    </source>
</evidence>
<feature type="compositionally biased region" description="Low complexity" evidence="2">
    <location>
        <begin position="51"/>
        <end position="75"/>
    </location>
</feature>
<evidence type="ECO:0000313" key="4">
    <source>
        <dbReference type="Proteomes" id="UP000233551"/>
    </source>
</evidence>
<dbReference type="PANTHER" id="PTHR46050:SF29">
    <property type="entry name" value="TPR REPEAT-CONTAINING THIOREDOXIN TTL4"/>
    <property type="match status" value="1"/>
</dbReference>
<reference evidence="3 4" key="1">
    <citation type="submission" date="2017-11" db="EMBL/GenBank/DDBJ databases">
        <title>De-novo sequencing of pomegranate (Punica granatum L.) genome.</title>
        <authorList>
            <person name="Akparov Z."/>
            <person name="Amiraslanov A."/>
            <person name="Hajiyeva S."/>
            <person name="Abbasov M."/>
            <person name="Kaur K."/>
            <person name="Hamwieh A."/>
            <person name="Solovyev V."/>
            <person name="Salamov A."/>
            <person name="Braich B."/>
            <person name="Kosarev P."/>
            <person name="Mahmoud A."/>
            <person name="Hajiyev E."/>
            <person name="Babayeva S."/>
            <person name="Izzatullayeva V."/>
            <person name="Mammadov A."/>
            <person name="Mammadov A."/>
            <person name="Sharifova S."/>
            <person name="Ojaghi J."/>
            <person name="Eynullazada K."/>
            <person name="Bayramov B."/>
            <person name="Abdulazimova A."/>
            <person name="Shahmuradov I."/>
        </authorList>
    </citation>
    <scope>NUCLEOTIDE SEQUENCE [LARGE SCALE GENOMIC DNA]</scope>
    <source>
        <strain evidence="4">cv. AG2017</strain>
        <tissue evidence="3">Leaf</tissue>
    </source>
</reference>
<dbReference type="AlphaFoldDB" id="A0A2I0IG45"/>
<dbReference type="PANTHER" id="PTHR46050">
    <property type="entry name" value="TPR REPEAT-CONTAINING THIOREDOXIN"/>
    <property type="match status" value="1"/>
</dbReference>
<dbReference type="Pfam" id="PF14559">
    <property type="entry name" value="TPR_19"/>
    <property type="match status" value="1"/>
</dbReference>
<sequence length="700" mass="76223">MSTVTAKQTEDAAVDSLAARFDDSLVCEPNKPDYRELDLGSPVSPLMIRNTASNGGATASSSSCSSSGSVTGKASLPRRPGTLTKHLSGELSDMSEIQSPSRRGHRRSVSAGAPLIYSSKPSAKTNTAGPPKPNSNVHLSGNICPSGKILKPNLASMYGCRSTMLGSGTGNYGHGSVIRRAAERANGTLVGDNGESIFKQGMASTDPEEVKEAGNQLHRRGSFDEALALYDRAISILPENSLLRGNRAATLTALGRLPEAVRECEEAVRLNPGYRRARQRLASLYLRLGQVENARFHLNYPGQQIDPSDLQKLHLIDKHIKSCTDARKMGDWKTAMREADAAIAVGADSSPQLVACKAEALLKFHRLQDADTTLSSILKIEQSLPPCSQTRFSGMLAEAYVLYVRSRVEMALGRFEDAIAAAEKASMIDKNSVDITIMLSNVKAVAKARARGNDLFSSGRYVEACLAYGEGLKFDSYNSVLYCNRAVCWSKLEQWEKSIEDCNQALYIQPNYTKALLRRAVSNGKLGRWAEAVKDYEVLRRELPGDNDVIESLRRAQVALKAVGGVHSANNGMKREESAKARTRRGPVAVTSIAATTAPIEGPALCGGISQRVGCSGLYCHRFRHFIRIRNPDTREFLDPRTTDIESDLDPMSLRITNHPGFDPVEKQHKVLKPMAGQIRSRPTFLFSRKTVGVGRTLNS</sequence>
<gene>
    <name evidence="3" type="ORF">CRG98_036891</name>
</gene>
<dbReference type="Gene3D" id="1.25.40.10">
    <property type="entry name" value="Tetratricopeptide repeat domain"/>
    <property type="match status" value="1"/>
</dbReference>
<keyword evidence="4" id="KW-1185">Reference proteome</keyword>
<feature type="repeat" description="TPR" evidence="1">
    <location>
        <begin position="207"/>
        <end position="240"/>
    </location>
</feature>
<comment type="caution">
    <text evidence="3">The sequence shown here is derived from an EMBL/GenBank/DDBJ whole genome shotgun (WGS) entry which is preliminary data.</text>
</comment>
<feature type="compositionally biased region" description="Polar residues" evidence="2">
    <location>
        <begin position="119"/>
        <end position="138"/>
    </location>
</feature>
<dbReference type="PROSITE" id="PS50005">
    <property type="entry name" value="TPR"/>
    <property type="match status" value="1"/>
</dbReference>
<proteinExistence type="predicted"/>